<proteinExistence type="predicted"/>
<dbReference type="Proteomes" id="UP000053555">
    <property type="component" value="Unassembled WGS sequence"/>
</dbReference>
<name>A0A0B2R2A7_GLYSO</name>
<protein>
    <submittedName>
        <fullName evidence="1">Uncharacterized protein</fullName>
    </submittedName>
</protein>
<dbReference type="AlphaFoldDB" id="A0A0B2R2A7"/>
<evidence type="ECO:0000313" key="1">
    <source>
        <dbReference type="EMBL" id="KHN26052.1"/>
    </source>
</evidence>
<gene>
    <name evidence="1" type="ORF">glysoja_025150</name>
</gene>
<accession>A0A0B2R2A7</accession>
<dbReference type="EMBL" id="KN654116">
    <property type="protein sequence ID" value="KHN26052.1"/>
    <property type="molecule type" value="Genomic_DNA"/>
</dbReference>
<organism evidence="1">
    <name type="scientific">Glycine soja</name>
    <name type="common">Wild soybean</name>
    <dbReference type="NCBI Taxonomy" id="3848"/>
    <lineage>
        <taxon>Eukaryota</taxon>
        <taxon>Viridiplantae</taxon>
        <taxon>Streptophyta</taxon>
        <taxon>Embryophyta</taxon>
        <taxon>Tracheophyta</taxon>
        <taxon>Spermatophyta</taxon>
        <taxon>Magnoliopsida</taxon>
        <taxon>eudicotyledons</taxon>
        <taxon>Gunneridae</taxon>
        <taxon>Pentapetalae</taxon>
        <taxon>rosids</taxon>
        <taxon>fabids</taxon>
        <taxon>Fabales</taxon>
        <taxon>Fabaceae</taxon>
        <taxon>Papilionoideae</taxon>
        <taxon>50 kb inversion clade</taxon>
        <taxon>NPAAA clade</taxon>
        <taxon>indigoferoid/millettioid clade</taxon>
        <taxon>Phaseoleae</taxon>
        <taxon>Glycine</taxon>
        <taxon>Glycine subgen. Soja</taxon>
    </lineage>
</organism>
<reference evidence="1" key="1">
    <citation type="submission" date="2014-07" db="EMBL/GenBank/DDBJ databases">
        <title>Identification of a novel salt tolerance gene in wild soybean by whole-genome sequencing.</title>
        <authorList>
            <person name="Lam H.-M."/>
            <person name="Qi X."/>
            <person name="Li M.-W."/>
            <person name="Liu X."/>
            <person name="Xie M."/>
            <person name="Ni M."/>
            <person name="Xu X."/>
        </authorList>
    </citation>
    <scope>NUCLEOTIDE SEQUENCE [LARGE SCALE GENOMIC DNA]</scope>
    <source>
        <tissue evidence="1">Root</tissue>
    </source>
</reference>
<sequence length="172" mass="19859">MKFSMTGSSQAASTFWVWIRPGGVDVGKDNFHFGRKMNRQILQAQEHLKKQPEERAILREGTRKSLRTRLLELRKKQLALLLHVVDATCMFSMDKQMSLSEPLKLPFQFKRLPAAWNFFIYFNGCSTVQDPMLTISNMSLHILQFNDLICNDKKASKQPLESMTALYLNSDT</sequence>